<feature type="transmembrane region" description="Helical" evidence="9">
    <location>
        <begin position="387"/>
        <end position="404"/>
    </location>
</feature>
<keyword evidence="6 9" id="KW-1133">Transmembrane helix</keyword>
<sequence length="659" mass="70656">MNPYLAWPKSAKVASVLFMVISGGFILISAKEILIPIALAVLVAFLLHPLVKRLTRWGIPRIAAVILVVGTSSAFVAGLGYVVSSQLKSFADELPSHEPNIELKVRQVKAMFKGGTLDRLTRMFQKINRRTEEADPEAAAREQVDKGAAASPETAEVAREVTDLAGSAAAAAENTVSPGGRGEAAPEPPPATSQAGPPADLSSAAASLMNSPLISSIVNILATAGIVILLVTFFLVQQSDIRDRIVSVAGRGALATTTKALEEAGMRISRYLLMLFVVNSTYGIAVAFGLWLMGVPYAIMWGLAAGLVRYVPYVGPWIGATMPIAVSLATSQGWWQPLWVIGLFVVLELLSNNVMEPILYGHSVGLSELGVILAAIVWAWLWGPIGLVLATPMTVCLVVLGRYVPGLRIFDQMFGEGAAVNPAVRLYQRLLARDGEEAEELVEEFLKEKSVIETADNLIIPAVSLVRQDLAHDQIDDSDAERMSEMLRDLMEEVIDKGRAGNDATPPGETNERPLVMGVAAHSEEEAVLLNVLNAVCSDAPCRVEILSSKLLQSERLAAITERSPELVIVSALPPGDLPYARQLCKRLKATGSARRIVVARWGHAKSVDRSPQLRAAGADDVVSTMAELEPMIQTVYHMQQVSRLAGNAPEGRAVVQAG</sequence>
<feature type="transmembrane region" description="Helical" evidence="9">
    <location>
        <begin position="271"/>
        <end position="293"/>
    </location>
</feature>
<dbReference type="Gene3D" id="3.40.50.280">
    <property type="entry name" value="Cobalamin-binding domain"/>
    <property type="match status" value="1"/>
</dbReference>
<keyword evidence="3" id="KW-0813">Transport</keyword>
<dbReference type="PANTHER" id="PTHR21716">
    <property type="entry name" value="TRANSMEMBRANE PROTEIN"/>
    <property type="match status" value="1"/>
</dbReference>
<feature type="transmembrane region" description="Helical" evidence="9">
    <location>
        <begin position="34"/>
        <end position="51"/>
    </location>
</feature>
<dbReference type="InterPro" id="IPR002549">
    <property type="entry name" value="AI-2E-like"/>
</dbReference>
<feature type="transmembrane region" description="Helical" evidence="9">
    <location>
        <begin position="12"/>
        <end position="28"/>
    </location>
</feature>
<proteinExistence type="inferred from homology"/>
<evidence type="ECO:0000256" key="2">
    <source>
        <dbReference type="ARBA" id="ARBA00009773"/>
    </source>
</evidence>
<evidence type="ECO:0000313" key="10">
    <source>
        <dbReference type="EMBL" id="QDT53587.1"/>
    </source>
</evidence>
<evidence type="ECO:0000256" key="3">
    <source>
        <dbReference type="ARBA" id="ARBA00022448"/>
    </source>
</evidence>
<keyword evidence="4" id="KW-1003">Cell membrane</keyword>
<accession>A0A517SBS3</accession>
<evidence type="ECO:0000256" key="6">
    <source>
        <dbReference type="ARBA" id="ARBA00022989"/>
    </source>
</evidence>
<evidence type="ECO:0000256" key="7">
    <source>
        <dbReference type="ARBA" id="ARBA00023136"/>
    </source>
</evidence>
<dbReference type="InParanoid" id="A0A517SBS3"/>
<keyword evidence="5 9" id="KW-0812">Transmembrane</keyword>
<evidence type="ECO:0000256" key="8">
    <source>
        <dbReference type="SAM" id="MobiDB-lite"/>
    </source>
</evidence>
<dbReference type="RefSeq" id="WP_145028916.1">
    <property type="nucleotide sequence ID" value="NZ_CP036271.1"/>
</dbReference>
<feature type="transmembrane region" description="Helical" evidence="9">
    <location>
        <begin position="63"/>
        <end position="83"/>
    </location>
</feature>
<feature type="compositionally biased region" description="Basic and acidic residues" evidence="8">
    <location>
        <begin position="129"/>
        <end position="145"/>
    </location>
</feature>
<reference evidence="10 11" key="1">
    <citation type="submission" date="2019-02" db="EMBL/GenBank/DDBJ databases">
        <title>Deep-cultivation of Planctomycetes and their phenomic and genomic characterization uncovers novel biology.</title>
        <authorList>
            <person name="Wiegand S."/>
            <person name="Jogler M."/>
            <person name="Boedeker C."/>
            <person name="Pinto D."/>
            <person name="Vollmers J."/>
            <person name="Rivas-Marin E."/>
            <person name="Kohn T."/>
            <person name="Peeters S.H."/>
            <person name="Heuer A."/>
            <person name="Rast P."/>
            <person name="Oberbeckmann S."/>
            <person name="Bunk B."/>
            <person name="Jeske O."/>
            <person name="Meyerdierks A."/>
            <person name="Storesund J.E."/>
            <person name="Kallscheuer N."/>
            <person name="Luecker S."/>
            <person name="Lage O.M."/>
            <person name="Pohl T."/>
            <person name="Merkel B.J."/>
            <person name="Hornburger P."/>
            <person name="Mueller R.-W."/>
            <person name="Bruemmer F."/>
            <person name="Labrenz M."/>
            <person name="Spormann A.M."/>
            <person name="Op den Camp H."/>
            <person name="Overmann J."/>
            <person name="Amann R."/>
            <person name="Jetten M.S.M."/>
            <person name="Mascher T."/>
            <person name="Medema M.H."/>
            <person name="Devos D.P."/>
            <person name="Kaster A.-K."/>
            <person name="Ovreas L."/>
            <person name="Rohde M."/>
            <person name="Galperin M.Y."/>
            <person name="Jogler C."/>
        </authorList>
    </citation>
    <scope>NUCLEOTIDE SEQUENCE [LARGE SCALE GENOMIC DNA]</scope>
    <source>
        <strain evidence="10 11">Pan44</strain>
    </source>
</reference>
<dbReference type="AlphaFoldDB" id="A0A517SBS3"/>
<evidence type="ECO:0000256" key="4">
    <source>
        <dbReference type="ARBA" id="ARBA00022475"/>
    </source>
</evidence>
<dbReference type="FunCoup" id="A0A517SBS3">
    <property type="interactions" value="319"/>
</dbReference>
<keyword evidence="11" id="KW-1185">Reference proteome</keyword>
<comment type="similarity">
    <text evidence="2">Belongs to the autoinducer-2 exporter (AI-2E) (TC 2.A.86) family.</text>
</comment>
<dbReference type="GO" id="GO:0055085">
    <property type="term" value="P:transmembrane transport"/>
    <property type="evidence" value="ECO:0007669"/>
    <property type="project" value="TreeGrafter"/>
</dbReference>
<gene>
    <name evidence="10" type="primary">tqsA</name>
    <name evidence="10" type="ORF">Pan44_16090</name>
</gene>
<feature type="transmembrane region" description="Helical" evidence="9">
    <location>
        <begin position="334"/>
        <end position="351"/>
    </location>
</feature>
<dbReference type="Pfam" id="PF01594">
    <property type="entry name" value="AI-2E_transport"/>
    <property type="match status" value="2"/>
</dbReference>
<dbReference type="EMBL" id="CP036271">
    <property type="protein sequence ID" value="QDT53587.1"/>
    <property type="molecule type" value="Genomic_DNA"/>
</dbReference>
<feature type="region of interest" description="Disordered" evidence="8">
    <location>
        <begin position="129"/>
        <end position="201"/>
    </location>
</feature>
<organism evidence="10 11">
    <name type="scientific">Caulifigura coniformis</name>
    <dbReference type="NCBI Taxonomy" id="2527983"/>
    <lineage>
        <taxon>Bacteria</taxon>
        <taxon>Pseudomonadati</taxon>
        <taxon>Planctomycetota</taxon>
        <taxon>Planctomycetia</taxon>
        <taxon>Planctomycetales</taxon>
        <taxon>Planctomycetaceae</taxon>
        <taxon>Caulifigura</taxon>
    </lineage>
</organism>
<dbReference type="Proteomes" id="UP000315700">
    <property type="component" value="Chromosome"/>
</dbReference>
<comment type="subcellular location">
    <subcellularLocation>
        <location evidence="1">Cell membrane</location>
        <topology evidence="1">Multi-pass membrane protein</topology>
    </subcellularLocation>
</comment>
<dbReference type="KEGG" id="ccos:Pan44_16090"/>
<keyword evidence="7 9" id="KW-0472">Membrane</keyword>
<feature type="transmembrane region" description="Helical" evidence="9">
    <location>
        <begin position="213"/>
        <end position="236"/>
    </location>
</feature>
<dbReference type="PANTHER" id="PTHR21716:SF53">
    <property type="entry name" value="PERMEASE PERM-RELATED"/>
    <property type="match status" value="1"/>
</dbReference>
<evidence type="ECO:0000256" key="5">
    <source>
        <dbReference type="ARBA" id="ARBA00022692"/>
    </source>
</evidence>
<protein>
    <submittedName>
        <fullName evidence="10">AI-2 transport protein TqsA</fullName>
    </submittedName>
</protein>
<dbReference type="GO" id="GO:0005886">
    <property type="term" value="C:plasma membrane"/>
    <property type="evidence" value="ECO:0007669"/>
    <property type="project" value="UniProtKB-SubCell"/>
</dbReference>
<evidence type="ECO:0000256" key="9">
    <source>
        <dbReference type="SAM" id="Phobius"/>
    </source>
</evidence>
<dbReference type="OrthoDB" id="9799225at2"/>
<name>A0A517SBS3_9PLAN</name>
<evidence type="ECO:0000256" key="1">
    <source>
        <dbReference type="ARBA" id="ARBA00004651"/>
    </source>
</evidence>
<evidence type="ECO:0000313" key="11">
    <source>
        <dbReference type="Proteomes" id="UP000315700"/>
    </source>
</evidence>